<dbReference type="AlphaFoldDB" id="A0A834DSG2"/>
<sequence>MKKEICNAYTGLKDTMQRQIFEEQAKATGNDEATFIDENCTALDYGLLPTLPGAQTSTESPCFSQIAILSRKYLFPAMKPKDKMENVATSDTLEITTAGTSVYKIITASSVAQASLHFWKRSRTVRELLYVAIHLTTTVQSPEKRKRIKNSLFYSLLPNKPFVSFP</sequence>
<name>A0A834DSG2_9CHIR</name>
<protein>
    <submittedName>
        <fullName evidence="1">Uncharacterized protein</fullName>
    </submittedName>
</protein>
<organism evidence="1 2">
    <name type="scientific">Phyllostomus discolor</name>
    <name type="common">pale spear-nosed bat</name>
    <dbReference type="NCBI Taxonomy" id="89673"/>
    <lineage>
        <taxon>Eukaryota</taxon>
        <taxon>Metazoa</taxon>
        <taxon>Chordata</taxon>
        <taxon>Craniata</taxon>
        <taxon>Vertebrata</taxon>
        <taxon>Euteleostomi</taxon>
        <taxon>Mammalia</taxon>
        <taxon>Eutheria</taxon>
        <taxon>Laurasiatheria</taxon>
        <taxon>Chiroptera</taxon>
        <taxon>Yangochiroptera</taxon>
        <taxon>Phyllostomidae</taxon>
        <taxon>Phyllostominae</taxon>
        <taxon>Phyllostomus</taxon>
    </lineage>
</organism>
<gene>
    <name evidence="1" type="ORF">HJG60_012280</name>
</gene>
<accession>A0A834DSG2</accession>
<comment type="caution">
    <text evidence="1">The sequence shown here is derived from an EMBL/GenBank/DDBJ whole genome shotgun (WGS) entry which is preliminary data.</text>
</comment>
<proteinExistence type="predicted"/>
<dbReference type="Proteomes" id="UP000664940">
    <property type="component" value="Unassembled WGS sequence"/>
</dbReference>
<evidence type="ECO:0000313" key="1">
    <source>
        <dbReference type="EMBL" id="KAF6090941.1"/>
    </source>
</evidence>
<dbReference type="EMBL" id="JABVXQ010000009">
    <property type="protein sequence ID" value="KAF6090941.1"/>
    <property type="molecule type" value="Genomic_DNA"/>
</dbReference>
<reference evidence="1 2" key="1">
    <citation type="journal article" date="2020" name="Nature">
        <title>Six reference-quality genomes reveal evolution of bat adaptations.</title>
        <authorList>
            <person name="Jebb D."/>
            <person name="Huang Z."/>
            <person name="Pippel M."/>
            <person name="Hughes G.M."/>
            <person name="Lavrichenko K."/>
            <person name="Devanna P."/>
            <person name="Winkler S."/>
            <person name="Jermiin L.S."/>
            <person name="Skirmuntt E.C."/>
            <person name="Katzourakis A."/>
            <person name="Burkitt-Gray L."/>
            <person name="Ray D.A."/>
            <person name="Sullivan K.A.M."/>
            <person name="Roscito J.G."/>
            <person name="Kirilenko B.M."/>
            <person name="Davalos L.M."/>
            <person name="Corthals A.P."/>
            <person name="Power M.L."/>
            <person name="Jones G."/>
            <person name="Ransome R.D."/>
            <person name="Dechmann D.K.N."/>
            <person name="Locatelli A.G."/>
            <person name="Puechmaille S.J."/>
            <person name="Fedrigo O."/>
            <person name="Jarvis E.D."/>
            <person name="Hiller M."/>
            <person name="Vernes S.C."/>
            <person name="Myers E.W."/>
            <person name="Teeling E.C."/>
        </authorList>
    </citation>
    <scope>NUCLEOTIDE SEQUENCE [LARGE SCALE GENOMIC DNA]</scope>
    <source>
        <strain evidence="1">Bat1K_MPI-CBG_1</strain>
    </source>
</reference>
<evidence type="ECO:0000313" key="2">
    <source>
        <dbReference type="Proteomes" id="UP000664940"/>
    </source>
</evidence>